<proteinExistence type="predicted"/>
<feature type="transmembrane region" description="Helical" evidence="1">
    <location>
        <begin position="17"/>
        <end position="33"/>
    </location>
</feature>
<name>A0AAV5GB66_9BASI</name>
<feature type="transmembrane region" description="Helical" evidence="1">
    <location>
        <begin position="86"/>
        <end position="111"/>
    </location>
</feature>
<protein>
    <recommendedName>
        <fullName evidence="4">MFS transporter</fullName>
    </recommendedName>
</protein>
<evidence type="ECO:0000256" key="1">
    <source>
        <dbReference type="SAM" id="Phobius"/>
    </source>
</evidence>
<dbReference type="AlphaFoldDB" id="A0AAV5GB66"/>
<sequence>MSTPTAIAPSASRAFPFWWYIAVCALAGMWYTTQHLSSHLLQAVYSISQSEASSTASLLLGMPVLCYPLVGWLVDTRPGLLEKLWVAVPALTATTYFFLLLVSFFYLLIVLQCGWVGSQSIAI</sequence>
<keyword evidence="1" id="KW-0472">Membrane</keyword>
<gene>
    <name evidence="2" type="ORF">Rhopal_000277-T1</name>
</gene>
<evidence type="ECO:0000313" key="3">
    <source>
        <dbReference type="Proteomes" id="UP001342314"/>
    </source>
</evidence>
<reference evidence="2 3" key="1">
    <citation type="submission" date="2021-12" db="EMBL/GenBank/DDBJ databases">
        <title>High titer production of polyol ester of fatty acids by Rhodotorula paludigena BS15 towards product separation-free biomass refinery.</title>
        <authorList>
            <person name="Mano J."/>
            <person name="Ono H."/>
            <person name="Tanaka T."/>
            <person name="Naito K."/>
            <person name="Sushida H."/>
            <person name="Ike M."/>
            <person name="Tokuyasu K."/>
            <person name="Kitaoka M."/>
        </authorList>
    </citation>
    <scope>NUCLEOTIDE SEQUENCE [LARGE SCALE GENOMIC DNA]</scope>
    <source>
        <strain evidence="2 3">BS15</strain>
    </source>
</reference>
<evidence type="ECO:0000313" key="2">
    <source>
        <dbReference type="EMBL" id="GJN87328.1"/>
    </source>
</evidence>
<feature type="transmembrane region" description="Helical" evidence="1">
    <location>
        <begin position="54"/>
        <end position="74"/>
    </location>
</feature>
<comment type="caution">
    <text evidence="2">The sequence shown here is derived from an EMBL/GenBank/DDBJ whole genome shotgun (WGS) entry which is preliminary data.</text>
</comment>
<keyword evidence="1" id="KW-1133">Transmembrane helix</keyword>
<keyword evidence="1" id="KW-0812">Transmembrane</keyword>
<organism evidence="2 3">
    <name type="scientific">Rhodotorula paludigena</name>
    <dbReference type="NCBI Taxonomy" id="86838"/>
    <lineage>
        <taxon>Eukaryota</taxon>
        <taxon>Fungi</taxon>
        <taxon>Dikarya</taxon>
        <taxon>Basidiomycota</taxon>
        <taxon>Pucciniomycotina</taxon>
        <taxon>Microbotryomycetes</taxon>
        <taxon>Sporidiobolales</taxon>
        <taxon>Sporidiobolaceae</taxon>
        <taxon>Rhodotorula</taxon>
    </lineage>
</organism>
<keyword evidence="3" id="KW-1185">Reference proteome</keyword>
<dbReference type="EMBL" id="BQKY01000001">
    <property type="protein sequence ID" value="GJN87328.1"/>
    <property type="molecule type" value="Genomic_DNA"/>
</dbReference>
<evidence type="ECO:0008006" key="4">
    <source>
        <dbReference type="Google" id="ProtNLM"/>
    </source>
</evidence>
<dbReference type="Proteomes" id="UP001342314">
    <property type="component" value="Unassembled WGS sequence"/>
</dbReference>
<accession>A0AAV5GB66</accession>